<organism evidence="12 13">
    <name type="scientific">Pseudallescheria apiosperma</name>
    <name type="common">Scedosporium apiospermum</name>
    <dbReference type="NCBI Taxonomy" id="563466"/>
    <lineage>
        <taxon>Eukaryota</taxon>
        <taxon>Fungi</taxon>
        <taxon>Dikarya</taxon>
        <taxon>Ascomycota</taxon>
        <taxon>Pezizomycotina</taxon>
        <taxon>Sordariomycetes</taxon>
        <taxon>Hypocreomycetidae</taxon>
        <taxon>Microascales</taxon>
        <taxon>Microascaceae</taxon>
        <taxon>Scedosporium</taxon>
    </lineage>
</organism>
<feature type="region of interest" description="Disordered" evidence="9">
    <location>
        <begin position="685"/>
        <end position="718"/>
    </location>
</feature>
<evidence type="ECO:0000313" key="12">
    <source>
        <dbReference type="EMBL" id="KEZ44475.1"/>
    </source>
</evidence>
<name>A0A084GAW3_PSEDA</name>
<reference evidence="12 13" key="1">
    <citation type="journal article" date="2014" name="Genome Announc.">
        <title>Draft genome sequence of the pathogenic fungus Scedosporium apiospermum.</title>
        <authorList>
            <person name="Vandeputte P."/>
            <person name="Ghamrawi S."/>
            <person name="Rechenmann M."/>
            <person name="Iltis A."/>
            <person name="Giraud S."/>
            <person name="Fleury M."/>
            <person name="Thornton C."/>
            <person name="Delhaes L."/>
            <person name="Meyer W."/>
            <person name="Papon N."/>
            <person name="Bouchara J.P."/>
        </authorList>
    </citation>
    <scope>NUCLEOTIDE SEQUENCE [LARGE SCALE GENOMIC DNA]</scope>
    <source>
        <strain evidence="12 13">IHEM 14462</strain>
    </source>
</reference>
<dbReference type="GeneID" id="27722558"/>
<dbReference type="RefSeq" id="XP_016644274.1">
    <property type="nucleotide sequence ID" value="XM_016786268.1"/>
</dbReference>
<comment type="similarity">
    <text evidence="2">Belongs to the protein kinase superfamily. CAMK Ser/Thr protein kinase family. CHEK2 subfamily.</text>
</comment>
<feature type="region of interest" description="Disordered" evidence="9">
    <location>
        <begin position="1197"/>
        <end position="1218"/>
    </location>
</feature>
<dbReference type="InterPro" id="IPR000253">
    <property type="entry name" value="FHA_dom"/>
</dbReference>
<dbReference type="KEGG" id="sapo:SAPIO_CDS3486"/>
<gene>
    <name evidence="12" type="ORF">SAPIO_CDS3486</name>
</gene>
<feature type="domain" description="FHA" evidence="10">
    <location>
        <begin position="108"/>
        <end position="161"/>
    </location>
</feature>
<evidence type="ECO:0000256" key="6">
    <source>
        <dbReference type="ARBA" id="ARBA00023006"/>
    </source>
</evidence>
<dbReference type="HOGENOM" id="CLU_003637_0_0_1"/>
<dbReference type="PANTHER" id="PTHR24348">
    <property type="entry name" value="SERINE/THREONINE-PROTEIN KINASE UNC-51-RELATED"/>
    <property type="match status" value="1"/>
</dbReference>
<dbReference type="Gene3D" id="2.60.200.20">
    <property type="match status" value="1"/>
</dbReference>
<dbReference type="OrthoDB" id="504170at2759"/>
<comment type="subcellular location">
    <subcellularLocation>
        <location evidence="1">Preautophagosomal structure membrane</location>
        <topology evidence="1">Peripheral membrane protein</topology>
    </subcellularLocation>
</comment>
<evidence type="ECO:0000256" key="5">
    <source>
        <dbReference type="ARBA" id="ARBA00022840"/>
    </source>
</evidence>
<proteinExistence type="inferred from homology"/>
<dbReference type="AlphaFoldDB" id="A0A084GAW3"/>
<feature type="compositionally biased region" description="Polar residues" evidence="9">
    <location>
        <begin position="700"/>
        <end position="718"/>
    </location>
</feature>
<keyword evidence="13" id="KW-1185">Reference proteome</keyword>
<keyword evidence="4 8" id="KW-0547">Nucleotide-binding</keyword>
<sequence length="1218" mass="137192">MSCLHAASTQNVLDPRRIGKQNSGFSDDDISDIVCVLHPHSPHARREICRIALENSPHVFGRAAVDGVDGDPYHEDEASRFQMAPPDLGNHAIVLKLSAAVKDPLMGFTFGRNPSRCDVCFANDPYRRLSNIHFRIFINEYGVVMLEDQSTNGTIVDGKLLKSKSHNPSNTKRMLTSGSKVKVLMHEENMDLEFMVRVPRRDGAYDTAYRERLNEYFARVAALRGNTNANTGTTVGPGPSGPPNLFPPPAPGPRRIPLPEQQRVKSATPPSNGAMNPAVIPREWDGADKYNRVCMVGKGAFAVVYQVTSKIDGSPYAAKELDTRNFMKNGILDQKVENEMRIMQRIKHRNIVKYIEHFDWDNRLLIIIMEFVAGGDLGKFINDHGPLPEDTVKAMASQLLDAFQYLHENNITHRDVKPDNILVSSIEPFEVKLTDFGLSKMVDSEQTFLRTFCGTLLYCAPEVYTEFTEYDHMGRRNPRNKARRPVGQRYGHTVDVWSLGGVLFYALTGSPPYPVHRGVSPSELLHQIMNTDLNIQPLQKKGVSRNGIDFLRLMLQRRPEIRATVQELRSHPWLGGAFGTGYAQSFDEITDDELQVNASQLSLEDGGVTRRAATRAVISDIIGDDLIMDDDESEKENYTKPTPRLFGEVDVSAIGSSGVIPSHRLNLRAATNTSDSAGETIILGSEAPDSFDDSDHFTPNRRSQPKQNAQVSIGPHNQSADQLHSLVHDVQSQSLGRTEAAIGGTISMASRSDNSQALMQPTDFMTSKRKPSHDTSDEFEQGLERDKPTIKRLKSEANIEGLSEDVIEEYKLLASIPPVQRLQSGRLIDRPVHKTIFWDRKDTSTHHVDYPEMTQLQLDVFRQAARDRGEKFEQGKSKLWELAMKYFPPTDWSAVEEAKENEPPPQQTKPRTLLRRDSRRLRDEMMDIPSTAPPCGPECEDDSDSIPDTLPTEGIIVPVPEDPARNRLVGLLESAPDSAVTNISIPIADSVLSWGRGLENTHMYEPKTEVRVPKFAFKILLYKEGFDAARDRHPRPWLRNQQDEESFAFYISTKATNGIWINNQRLLSHDAKRPSSPAHHWMRLYNGDEIIVWGSLDAEKTKIIFRCFWGGSEADRSLSADDALLPPRPVDAELARRLDEICLKAERRSRSEKQYLQRMDVASREHALREKFVEWERERSAEFEEKRREAVRFVTAARKGSRKGSPNGAAGRTRVYDV</sequence>
<evidence type="ECO:0000256" key="1">
    <source>
        <dbReference type="ARBA" id="ARBA00004623"/>
    </source>
</evidence>
<evidence type="ECO:0000256" key="8">
    <source>
        <dbReference type="PROSITE-ProRule" id="PRU10141"/>
    </source>
</evidence>
<keyword evidence="5 8" id="KW-0067">ATP-binding</keyword>
<dbReference type="InterPro" id="IPR008984">
    <property type="entry name" value="SMAD_FHA_dom_sf"/>
</dbReference>
<comment type="caution">
    <text evidence="12">The sequence shown here is derived from an EMBL/GenBank/DDBJ whole genome shotgun (WGS) entry which is preliminary data.</text>
</comment>
<evidence type="ECO:0000256" key="7">
    <source>
        <dbReference type="ARBA" id="ARBA00030237"/>
    </source>
</evidence>
<dbReference type="InterPro" id="IPR011009">
    <property type="entry name" value="Kinase-like_dom_sf"/>
</dbReference>
<feature type="compositionally biased region" description="Pro residues" evidence="9">
    <location>
        <begin position="239"/>
        <end position="256"/>
    </location>
</feature>
<feature type="binding site" evidence="8">
    <location>
        <position position="319"/>
    </location>
    <ligand>
        <name>ATP</name>
        <dbReference type="ChEBI" id="CHEBI:30616"/>
    </ligand>
</feature>
<dbReference type="VEuPathDB" id="FungiDB:SAPIO_CDS3486"/>
<dbReference type="FunFam" id="3.30.200.20:FF:000470">
    <property type="entry name" value="Serine/threonine-protein kinase RAD53"/>
    <property type="match status" value="1"/>
</dbReference>
<keyword evidence="6" id="KW-0072">Autophagy</keyword>
<dbReference type="Proteomes" id="UP000028545">
    <property type="component" value="Unassembled WGS sequence"/>
</dbReference>
<dbReference type="PROSITE" id="PS00108">
    <property type="entry name" value="PROTEIN_KINASE_ST"/>
    <property type="match status" value="1"/>
</dbReference>
<evidence type="ECO:0000313" key="13">
    <source>
        <dbReference type="Proteomes" id="UP000028545"/>
    </source>
</evidence>
<dbReference type="InterPro" id="IPR008271">
    <property type="entry name" value="Ser/Thr_kinase_AS"/>
</dbReference>
<dbReference type="OMA" id="PRRDNEY"/>
<keyword evidence="3" id="KW-0813">Transport</keyword>
<dbReference type="Gene3D" id="1.10.510.10">
    <property type="entry name" value="Transferase(Phosphotransferase) domain 1"/>
    <property type="match status" value="1"/>
</dbReference>
<dbReference type="InterPro" id="IPR017441">
    <property type="entry name" value="Protein_kinase_ATP_BS"/>
</dbReference>
<protein>
    <recommendedName>
        <fullName evidence="7">Autophagy-related protein 1</fullName>
    </recommendedName>
</protein>
<dbReference type="Pfam" id="PF00069">
    <property type="entry name" value="Pkinase"/>
    <property type="match status" value="1"/>
</dbReference>
<dbReference type="PROSITE" id="PS00107">
    <property type="entry name" value="PROTEIN_KINASE_ATP"/>
    <property type="match status" value="1"/>
</dbReference>
<dbReference type="SMART" id="SM00240">
    <property type="entry name" value="FHA"/>
    <property type="match status" value="1"/>
</dbReference>
<dbReference type="InterPro" id="IPR000719">
    <property type="entry name" value="Prot_kinase_dom"/>
</dbReference>
<dbReference type="SUPFAM" id="SSF56112">
    <property type="entry name" value="Protein kinase-like (PK-like)"/>
    <property type="match status" value="1"/>
</dbReference>
<evidence type="ECO:0000256" key="3">
    <source>
        <dbReference type="ARBA" id="ARBA00022448"/>
    </source>
</evidence>
<dbReference type="GO" id="GO:0004674">
    <property type="term" value="F:protein serine/threonine kinase activity"/>
    <property type="evidence" value="ECO:0007669"/>
    <property type="project" value="InterPro"/>
</dbReference>
<evidence type="ECO:0000256" key="2">
    <source>
        <dbReference type="ARBA" id="ARBA00005575"/>
    </source>
</evidence>
<dbReference type="InterPro" id="IPR045269">
    <property type="entry name" value="Atg1-like"/>
</dbReference>
<dbReference type="GO" id="GO:0034045">
    <property type="term" value="C:phagophore assembly site membrane"/>
    <property type="evidence" value="ECO:0007669"/>
    <property type="project" value="UniProtKB-SubCell"/>
</dbReference>
<dbReference type="Pfam" id="PF00498">
    <property type="entry name" value="FHA"/>
    <property type="match status" value="1"/>
</dbReference>
<feature type="compositionally biased region" description="Low complexity" evidence="9">
    <location>
        <begin position="228"/>
        <end position="237"/>
    </location>
</feature>
<dbReference type="GO" id="GO:0010506">
    <property type="term" value="P:regulation of autophagy"/>
    <property type="evidence" value="ECO:0007669"/>
    <property type="project" value="InterPro"/>
</dbReference>
<feature type="compositionally biased region" description="Basic and acidic residues" evidence="9">
    <location>
        <begin position="772"/>
        <end position="786"/>
    </location>
</feature>
<dbReference type="PROSITE" id="PS50011">
    <property type="entry name" value="PROTEIN_KINASE_DOM"/>
    <property type="match status" value="1"/>
</dbReference>
<dbReference type="SUPFAM" id="SSF49879">
    <property type="entry name" value="SMAD/FHA domain"/>
    <property type="match status" value="1"/>
</dbReference>
<evidence type="ECO:0000259" key="11">
    <source>
        <dbReference type="PROSITE" id="PS50011"/>
    </source>
</evidence>
<dbReference type="GO" id="GO:0006914">
    <property type="term" value="P:autophagy"/>
    <property type="evidence" value="ECO:0007669"/>
    <property type="project" value="UniProtKB-KW"/>
</dbReference>
<feature type="region of interest" description="Disordered" evidence="9">
    <location>
        <begin position="228"/>
        <end position="257"/>
    </location>
</feature>
<feature type="region of interest" description="Disordered" evidence="9">
    <location>
        <begin position="763"/>
        <end position="786"/>
    </location>
</feature>
<dbReference type="PANTHER" id="PTHR24348:SF68">
    <property type="entry name" value="SERINE_THREONINE-PROTEIN KINASE ATG1C"/>
    <property type="match status" value="1"/>
</dbReference>
<evidence type="ECO:0000256" key="4">
    <source>
        <dbReference type="ARBA" id="ARBA00022741"/>
    </source>
</evidence>
<dbReference type="EMBL" id="JOWA01000088">
    <property type="protein sequence ID" value="KEZ44475.1"/>
    <property type="molecule type" value="Genomic_DNA"/>
</dbReference>
<dbReference type="PROSITE" id="PS50006">
    <property type="entry name" value="FHA_DOMAIN"/>
    <property type="match status" value="1"/>
</dbReference>
<accession>A0A084GAW3</accession>
<evidence type="ECO:0000256" key="9">
    <source>
        <dbReference type="SAM" id="MobiDB-lite"/>
    </source>
</evidence>
<evidence type="ECO:0000259" key="10">
    <source>
        <dbReference type="PROSITE" id="PS50006"/>
    </source>
</evidence>
<feature type="domain" description="Protein kinase" evidence="11">
    <location>
        <begin position="290"/>
        <end position="574"/>
    </location>
</feature>
<dbReference type="SMART" id="SM00220">
    <property type="entry name" value="S_TKc"/>
    <property type="match status" value="1"/>
</dbReference>
<dbReference type="GO" id="GO:0005524">
    <property type="term" value="F:ATP binding"/>
    <property type="evidence" value="ECO:0007669"/>
    <property type="project" value="UniProtKB-UniRule"/>
</dbReference>